<dbReference type="EMBL" id="ACKV01000008">
    <property type="protein sequence ID" value="EEJ43153.1"/>
    <property type="molecule type" value="Genomic_DNA"/>
</dbReference>
<dbReference type="AlphaFoldDB" id="C2KHU1"/>
<feature type="transmembrane region" description="Helical" evidence="2">
    <location>
        <begin position="119"/>
        <end position="140"/>
    </location>
</feature>
<dbReference type="RefSeq" id="WP_002815896.1">
    <property type="nucleotide sequence ID" value="NZ_GG693387.1"/>
</dbReference>
<keyword evidence="2" id="KW-0812">Transmembrane</keyword>
<organism evidence="3 4">
    <name type="scientific">Leuconostoc mesenteroides subsp. cremoris ATCC 19254</name>
    <dbReference type="NCBI Taxonomy" id="586220"/>
    <lineage>
        <taxon>Bacteria</taxon>
        <taxon>Bacillati</taxon>
        <taxon>Bacillota</taxon>
        <taxon>Bacilli</taxon>
        <taxon>Lactobacillales</taxon>
        <taxon>Lactobacillaceae</taxon>
        <taxon>Leuconostoc</taxon>
    </lineage>
</organism>
<feature type="transmembrane region" description="Helical" evidence="2">
    <location>
        <begin position="85"/>
        <end position="107"/>
    </location>
</feature>
<keyword evidence="2" id="KW-0472">Membrane</keyword>
<evidence type="ECO:0000313" key="4">
    <source>
        <dbReference type="Proteomes" id="UP000004283"/>
    </source>
</evidence>
<dbReference type="PANTHER" id="PTHR34295:SF1">
    <property type="entry name" value="BIOTIN TRANSPORTER BIOY"/>
    <property type="match status" value="1"/>
</dbReference>
<dbReference type="Pfam" id="PF02632">
    <property type="entry name" value="BioY"/>
    <property type="match status" value="1"/>
</dbReference>
<dbReference type="HOGENOM" id="CLU_077931_3_1_9"/>
<accession>C2KHU1</accession>
<dbReference type="Proteomes" id="UP000004283">
    <property type="component" value="Unassembled WGS sequence"/>
</dbReference>
<evidence type="ECO:0000256" key="1">
    <source>
        <dbReference type="ARBA" id="ARBA00010692"/>
    </source>
</evidence>
<protein>
    <submittedName>
        <fullName evidence="3">BioY family protein</fullName>
    </submittedName>
</protein>
<evidence type="ECO:0000313" key="3">
    <source>
        <dbReference type="EMBL" id="EEJ43153.1"/>
    </source>
</evidence>
<sequence>MYQQTNVSVSAQTICKIGIYFVLLVLSAKVAILIPFYDYISLQTAFIFLVYPILGAKYGSWLTVLYLVPGLLGLPIFASGGGLGYIFKTTFGFLIAFTLMPFFAALIRKGNKLFSHHQFLNTLVSNYLCLIMVHLIGFAYKCFIIKFYIGNIINVTGILGFTSLLDFLIDVDLIFFCNLSRVTNYQKNPLKKQLQSV</sequence>
<comment type="similarity">
    <text evidence="1">Belongs to the BioY family.</text>
</comment>
<dbReference type="GO" id="GO:0005886">
    <property type="term" value="C:plasma membrane"/>
    <property type="evidence" value="ECO:0007669"/>
    <property type="project" value="InterPro"/>
</dbReference>
<dbReference type="GO" id="GO:0015225">
    <property type="term" value="F:biotin transmembrane transporter activity"/>
    <property type="evidence" value="ECO:0007669"/>
    <property type="project" value="InterPro"/>
</dbReference>
<feature type="transmembrane region" description="Helical" evidence="2">
    <location>
        <begin position="152"/>
        <end position="177"/>
    </location>
</feature>
<gene>
    <name evidence="3" type="ORF">HMPREF0555_0207</name>
</gene>
<keyword evidence="2" id="KW-1133">Transmembrane helix</keyword>
<dbReference type="Gene3D" id="1.10.1760.20">
    <property type="match status" value="1"/>
</dbReference>
<dbReference type="PANTHER" id="PTHR34295">
    <property type="entry name" value="BIOTIN TRANSPORTER BIOY"/>
    <property type="match status" value="1"/>
</dbReference>
<reference evidence="3 4" key="1">
    <citation type="submission" date="2009-04" db="EMBL/GenBank/DDBJ databases">
        <authorList>
            <person name="Qin X."/>
            <person name="Bachman B."/>
            <person name="Battles P."/>
            <person name="Bell A."/>
            <person name="Bess C."/>
            <person name="Bickham C."/>
            <person name="Chaboub L."/>
            <person name="Chen D."/>
            <person name="Coyle M."/>
            <person name="Deiros D.R."/>
            <person name="Dinh H."/>
            <person name="Forbes L."/>
            <person name="Fowler G."/>
            <person name="Francisco L."/>
            <person name="Fu Q."/>
            <person name="Gubbala S."/>
            <person name="Hale W."/>
            <person name="Han Y."/>
            <person name="Hemphill L."/>
            <person name="Highlander S.K."/>
            <person name="Hirani K."/>
            <person name="Hogues M."/>
            <person name="Jackson L."/>
            <person name="Jakkamsetti A."/>
            <person name="Javaid M."/>
            <person name="Jiang H."/>
            <person name="Korchina V."/>
            <person name="Kovar C."/>
            <person name="Lara F."/>
            <person name="Lee S."/>
            <person name="Mata R."/>
            <person name="Mathew T."/>
            <person name="Moen C."/>
            <person name="Morales K."/>
            <person name="Munidasa M."/>
            <person name="Nazareth L."/>
            <person name="Ngo R."/>
            <person name="Nguyen L."/>
            <person name="Okwuonu G."/>
            <person name="Ongeri F."/>
            <person name="Patil S."/>
            <person name="Petrosino J."/>
            <person name="Pham C."/>
            <person name="Pham P."/>
            <person name="Pu L.-L."/>
            <person name="Puazo M."/>
            <person name="Raj R."/>
            <person name="Reid J."/>
            <person name="Rouhana J."/>
            <person name="Saada N."/>
            <person name="Shang Y."/>
            <person name="Simmons D."/>
            <person name="Thornton R."/>
            <person name="Warren J."/>
            <person name="Weissenberger G."/>
            <person name="Zhang J."/>
            <person name="Zhang L."/>
            <person name="Zhou C."/>
            <person name="Zhu D."/>
            <person name="Muzny D."/>
            <person name="Worley K."/>
            <person name="Gibbs R."/>
        </authorList>
    </citation>
    <scope>NUCLEOTIDE SEQUENCE [LARGE SCALE GENOMIC DNA]</scope>
    <source>
        <strain evidence="3 4">ATCC 19254</strain>
    </source>
</reference>
<dbReference type="InterPro" id="IPR003784">
    <property type="entry name" value="BioY"/>
</dbReference>
<proteinExistence type="inferred from homology"/>
<evidence type="ECO:0000256" key="2">
    <source>
        <dbReference type="SAM" id="Phobius"/>
    </source>
</evidence>
<feature type="transmembrane region" description="Helical" evidence="2">
    <location>
        <begin position="17"/>
        <end position="37"/>
    </location>
</feature>
<comment type="caution">
    <text evidence="3">The sequence shown here is derived from an EMBL/GenBank/DDBJ whole genome shotgun (WGS) entry which is preliminary data.</text>
</comment>
<name>C2KHU1_LEUMC</name>
<feature type="transmembrane region" description="Helical" evidence="2">
    <location>
        <begin position="58"/>
        <end position="79"/>
    </location>
</feature>